<accession>A0A8X6XLG2</accession>
<keyword evidence="3" id="KW-1185">Reference proteome</keyword>
<reference evidence="2" key="1">
    <citation type="submission" date="2020-08" db="EMBL/GenBank/DDBJ databases">
        <title>Multicomponent nature underlies the extraordinary mechanical properties of spider dragline silk.</title>
        <authorList>
            <person name="Kono N."/>
            <person name="Nakamura H."/>
            <person name="Mori M."/>
            <person name="Yoshida Y."/>
            <person name="Ohtoshi R."/>
            <person name="Malay A.D."/>
            <person name="Moran D.A.P."/>
            <person name="Tomita M."/>
            <person name="Numata K."/>
            <person name="Arakawa K."/>
        </authorList>
    </citation>
    <scope>NUCLEOTIDE SEQUENCE</scope>
</reference>
<gene>
    <name evidence="2" type="primary">NCL1_34639</name>
    <name evidence="2" type="ORF">TNIN_449251</name>
</gene>
<proteinExistence type="predicted"/>
<evidence type="ECO:0000256" key="1">
    <source>
        <dbReference type="SAM" id="SignalP"/>
    </source>
</evidence>
<feature type="chain" id="PRO_5036486868" evidence="1">
    <location>
        <begin position="19"/>
        <end position="137"/>
    </location>
</feature>
<evidence type="ECO:0000313" key="3">
    <source>
        <dbReference type="Proteomes" id="UP000886998"/>
    </source>
</evidence>
<name>A0A8X6XLG2_9ARAC</name>
<feature type="signal peptide" evidence="1">
    <location>
        <begin position="1"/>
        <end position="18"/>
    </location>
</feature>
<dbReference type="EMBL" id="BMAV01010779">
    <property type="protein sequence ID" value="GFY56153.1"/>
    <property type="molecule type" value="Genomic_DNA"/>
</dbReference>
<comment type="caution">
    <text evidence="2">The sequence shown here is derived from an EMBL/GenBank/DDBJ whole genome shotgun (WGS) entry which is preliminary data.</text>
</comment>
<protein>
    <submittedName>
        <fullName evidence="2">Uncharacterized protein</fullName>
    </submittedName>
</protein>
<organism evidence="2 3">
    <name type="scientific">Trichonephila inaurata madagascariensis</name>
    <dbReference type="NCBI Taxonomy" id="2747483"/>
    <lineage>
        <taxon>Eukaryota</taxon>
        <taxon>Metazoa</taxon>
        <taxon>Ecdysozoa</taxon>
        <taxon>Arthropoda</taxon>
        <taxon>Chelicerata</taxon>
        <taxon>Arachnida</taxon>
        <taxon>Araneae</taxon>
        <taxon>Araneomorphae</taxon>
        <taxon>Entelegynae</taxon>
        <taxon>Araneoidea</taxon>
        <taxon>Nephilidae</taxon>
        <taxon>Trichonephila</taxon>
        <taxon>Trichonephila inaurata</taxon>
    </lineage>
</organism>
<dbReference type="OrthoDB" id="6421015at2759"/>
<dbReference type="PROSITE" id="PS51257">
    <property type="entry name" value="PROKAR_LIPOPROTEIN"/>
    <property type="match status" value="1"/>
</dbReference>
<evidence type="ECO:0000313" key="2">
    <source>
        <dbReference type="EMBL" id="GFY56153.1"/>
    </source>
</evidence>
<dbReference type="AlphaFoldDB" id="A0A8X6XLG2"/>
<keyword evidence="1" id="KW-0732">Signal</keyword>
<sequence length="137" mass="15401">MKLLCVVLLLGFLGVVSCDMKCMQTKLSQCFATLALRYFRNPICSAHTELDECLKTGAQNCGVENTNTVKEVIRIYAETCTSGTPMNEMYIKHQNCVFVRAAVVNGQCLRPIFREILELGFPGQDHYDDKVLRIACK</sequence>
<dbReference type="Proteomes" id="UP000886998">
    <property type="component" value="Unassembled WGS sequence"/>
</dbReference>